<keyword evidence="4" id="KW-0547">Nucleotide-binding</keyword>
<dbReference type="PROSITE" id="PS51192">
    <property type="entry name" value="HELICASE_ATP_BIND_1"/>
    <property type="match status" value="1"/>
</dbReference>
<reference evidence="4" key="1">
    <citation type="journal article" date="2021" name="PeerJ">
        <title>Extensive microbial diversity within the chicken gut microbiome revealed by metagenomics and culture.</title>
        <authorList>
            <person name="Gilroy R."/>
            <person name="Ravi A."/>
            <person name="Getino M."/>
            <person name="Pursley I."/>
            <person name="Horton D.L."/>
            <person name="Alikhan N.F."/>
            <person name="Baker D."/>
            <person name="Gharbi K."/>
            <person name="Hall N."/>
            <person name="Watson M."/>
            <person name="Adriaenssens E.M."/>
            <person name="Foster-Nyarko E."/>
            <person name="Jarju S."/>
            <person name="Secka A."/>
            <person name="Antonio M."/>
            <person name="Oren A."/>
            <person name="Chaudhuri R.R."/>
            <person name="La Ragione R."/>
            <person name="Hildebrand F."/>
            <person name="Pallen M.J."/>
        </authorList>
    </citation>
    <scope>NUCLEOTIDE SEQUENCE</scope>
    <source>
        <strain evidence="4">1719</strain>
    </source>
</reference>
<evidence type="ECO:0000313" key="4">
    <source>
        <dbReference type="EMBL" id="HIX53726.1"/>
    </source>
</evidence>
<dbReference type="PROSITE" id="PS51194">
    <property type="entry name" value="HELICASE_CTER"/>
    <property type="match status" value="1"/>
</dbReference>
<feature type="domain" description="Helicase ATP-binding" evidence="2">
    <location>
        <begin position="404"/>
        <end position="561"/>
    </location>
</feature>
<accession>A0A9D2AYE3</accession>
<dbReference type="InterPro" id="IPR022138">
    <property type="entry name" value="DUF3670"/>
</dbReference>
<dbReference type="GO" id="GO:0005524">
    <property type="term" value="F:ATP binding"/>
    <property type="evidence" value="ECO:0007669"/>
    <property type="project" value="InterPro"/>
</dbReference>
<keyword evidence="1" id="KW-0378">Hydrolase</keyword>
<dbReference type="GO" id="GO:0004386">
    <property type="term" value="F:helicase activity"/>
    <property type="evidence" value="ECO:0007669"/>
    <property type="project" value="UniProtKB-KW"/>
</dbReference>
<dbReference type="Pfam" id="PF00176">
    <property type="entry name" value="SNF2-rel_dom"/>
    <property type="match status" value="1"/>
</dbReference>
<dbReference type="InterPro" id="IPR038718">
    <property type="entry name" value="SNF2-like_sf"/>
</dbReference>
<reference evidence="4" key="2">
    <citation type="submission" date="2021-04" db="EMBL/GenBank/DDBJ databases">
        <authorList>
            <person name="Gilroy R."/>
        </authorList>
    </citation>
    <scope>NUCLEOTIDE SEQUENCE</scope>
    <source>
        <strain evidence="4">1719</strain>
    </source>
</reference>
<organism evidence="4 5">
    <name type="scientific">Candidatus Sphingobacterium stercoripullorum</name>
    <dbReference type="NCBI Taxonomy" id="2838759"/>
    <lineage>
        <taxon>Bacteria</taxon>
        <taxon>Pseudomonadati</taxon>
        <taxon>Bacteroidota</taxon>
        <taxon>Sphingobacteriia</taxon>
        <taxon>Sphingobacteriales</taxon>
        <taxon>Sphingobacteriaceae</taxon>
        <taxon>Sphingobacterium</taxon>
    </lineage>
</organism>
<dbReference type="SMART" id="SM00490">
    <property type="entry name" value="HELICc"/>
    <property type="match status" value="1"/>
</dbReference>
<feature type="domain" description="Helicase C-terminal" evidence="3">
    <location>
        <begin position="693"/>
        <end position="849"/>
    </location>
</feature>
<proteinExistence type="predicted"/>
<dbReference type="Gene3D" id="3.40.50.10810">
    <property type="entry name" value="Tandem AAA-ATPase domain"/>
    <property type="match status" value="1"/>
</dbReference>
<dbReference type="InterPro" id="IPR027417">
    <property type="entry name" value="P-loop_NTPase"/>
</dbReference>
<dbReference type="AlphaFoldDB" id="A0A9D2AYE3"/>
<dbReference type="InterPro" id="IPR049730">
    <property type="entry name" value="SNF2/RAD54-like_C"/>
</dbReference>
<dbReference type="SUPFAM" id="SSF52540">
    <property type="entry name" value="P-loop containing nucleoside triphosphate hydrolases"/>
    <property type="match status" value="2"/>
</dbReference>
<dbReference type="Pfam" id="PF00271">
    <property type="entry name" value="Helicase_C"/>
    <property type="match status" value="1"/>
</dbReference>
<name>A0A9D2AYE3_9SPHI</name>
<keyword evidence="4" id="KW-0347">Helicase</keyword>
<protein>
    <submittedName>
        <fullName evidence="4">DEAD/DEAH box helicase</fullName>
    </submittedName>
</protein>
<dbReference type="CDD" id="cd18793">
    <property type="entry name" value="SF2_C_SNF"/>
    <property type="match status" value="1"/>
</dbReference>
<dbReference type="PANTHER" id="PTHR10799">
    <property type="entry name" value="SNF2/RAD54 HELICASE FAMILY"/>
    <property type="match status" value="1"/>
</dbReference>
<dbReference type="SMART" id="SM00487">
    <property type="entry name" value="DEXDc"/>
    <property type="match status" value="1"/>
</dbReference>
<comment type="caution">
    <text evidence="4">The sequence shown here is derived from an EMBL/GenBank/DDBJ whole genome shotgun (WGS) entry which is preliminary data.</text>
</comment>
<dbReference type="Proteomes" id="UP000824156">
    <property type="component" value="Unassembled WGS sequence"/>
</dbReference>
<dbReference type="FunFam" id="3.40.50.300:FF:000533">
    <property type="entry name" value="Helicase, Snf2 family"/>
    <property type="match status" value="1"/>
</dbReference>
<sequence length="861" mass="98339">QILQIPSNRTSFYQPSTAALHTIFTASLHLLANGAIVPQIIKRPNGDFAIRWLPAMISKEVRQVLEKLEEVLPPDVFFWEGDEKLKEINKDTIVNLLSVFLTELISLIQNKRQDKLFERLFFNNSHYPFKNPGEESLPKGVFVWLQKYFITQGNYKPQIVVTEASNERFFIAINIYDNSEKLQQAIPLKEVLTEKEYEHSKFEILQALTQLSGFIPGLDNYINSAAKREIIVYNKKFTSFLMQIIPAIRLLDIDVLLPKSLQELTRPKVSVKVKSNPGKSFIRLDKLLDFDWRIALGDHLLTKEDFDVLLKKSDGLLKYKSQFIYVDKEELEKIYKHFSANKKLSSLELLRTALSGEYNGANISMTAEVQQLIQDFTQYKDVQLPKGLKANLRPYQINGYSWMYRNAQIGFGSVLADDMGLGKTLQVISTLLKFKEEGALANKKALIIVPTGLLSNWEAEIQKFAPSLKAHIFHGKSRTITDDFDVLLTTYGIARTEAARFKKMLWQSVIIDEAQNIKNTNTLQAKAIKSIPAENFIAMSGTPVENRLSELWSIMDYSNRGLLGTLKVFNESFGNPIEQFNDKQVAKKLKQITGPFLMRRLKTDKSIISDLPDKIEMDSYATLAKEQASLYTKTLEEAMKAIEGVDIEDKKGLFVRQGLVLQMILALKQICNHPSQYLKNKVLDPSLSGKLALLYEKLDTIVESNEKVLIFTQFKEMGTLLEHFIQERYGLKPLFYHGGRSVKQRKEMVDSFQNNRADNIFILSIKAAGTGLNLTAANHVIHYDLWWNPAVEAQATDRAYRIGQKSNVMVHRFITKGTFEEEINAMIQSKKELADLTVTTGENWIGNLSNKELKEIFEMKN</sequence>
<dbReference type="InterPro" id="IPR000330">
    <property type="entry name" value="SNF2_N"/>
</dbReference>
<dbReference type="InterPro" id="IPR001650">
    <property type="entry name" value="Helicase_C-like"/>
</dbReference>
<feature type="non-terminal residue" evidence="4">
    <location>
        <position position="1"/>
    </location>
</feature>
<dbReference type="EMBL" id="DXEZ01000050">
    <property type="protein sequence ID" value="HIX53726.1"/>
    <property type="molecule type" value="Genomic_DNA"/>
</dbReference>
<gene>
    <name evidence="4" type="ORF">H9853_01765</name>
</gene>
<evidence type="ECO:0000313" key="5">
    <source>
        <dbReference type="Proteomes" id="UP000824156"/>
    </source>
</evidence>
<keyword evidence="4" id="KW-0067">ATP-binding</keyword>
<dbReference type="GO" id="GO:0016787">
    <property type="term" value="F:hydrolase activity"/>
    <property type="evidence" value="ECO:0007669"/>
    <property type="project" value="UniProtKB-KW"/>
</dbReference>
<evidence type="ECO:0000256" key="1">
    <source>
        <dbReference type="ARBA" id="ARBA00022801"/>
    </source>
</evidence>
<evidence type="ECO:0000259" key="2">
    <source>
        <dbReference type="PROSITE" id="PS51192"/>
    </source>
</evidence>
<dbReference type="Gene3D" id="3.40.50.300">
    <property type="entry name" value="P-loop containing nucleotide triphosphate hydrolases"/>
    <property type="match status" value="1"/>
</dbReference>
<dbReference type="InterPro" id="IPR014001">
    <property type="entry name" value="Helicase_ATP-bd"/>
</dbReference>
<evidence type="ECO:0000259" key="3">
    <source>
        <dbReference type="PROSITE" id="PS51194"/>
    </source>
</evidence>
<dbReference type="Pfam" id="PF12419">
    <property type="entry name" value="DUF3670"/>
    <property type="match status" value="1"/>
</dbReference>